<comment type="caution">
    <text evidence="1">The sequence shown here is derived from an EMBL/GenBank/DDBJ whole genome shotgun (WGS) entry which is preliminary data.</text>
</comment>
<evidence type="ECO:0000313" key="1">
    <source>
        <dbReference type="EMBL" id="EMO46214.1"/>
    </source>
</evidence>
<accession>M6UYX5</accession>
<name>M6UYX5_9LEPT</name>
<protein>
    <submittedName>
        <fullName evidence="1">Uncharacterized protein</fullName>
    </submittedName>
</protein>
<evidence type="ECO:0000313" key="2">
    <source>
        <dbReference type="Proteomes" id="UP000012160"/>
    </source>
</evidence>
<dbReference type="AlphaFoldDB" id="M6UYX5"/>
<dbReference type="EMBL" id="AHOQ02000020">
    <property type="protein sequence ID" value="EMO46214.1"/>
    <property type="molecule type" value="Genomic_DNA"/>
</dbReference>
<proteinExistence type="predicted"/>
<sequence length="167" mass="19466">MNQEQIPIGYFSIHSKERELTEKYVLKLQALADEMLDRMKESNKMKTTEYFPILDASKAGISATQSYITGCPNSASKRRLDSKGMVPYSVEMSKIEYPHLVGTLPKQNDFVFDVFFKMQAPFTVRFVDWPRTLQPSHFRDRTRRKIGFTRRKRPPSNLCLKNVSIHL</sequence>
<reference evidence="1 2" key="1">
    <citation type="submission" date="2013-01" db="EMBL/GenBank/DDBJ databases">
        <authorList>
            <person name="Harkins D.M."/>
            <person name="Durkin A.S."/>
            <person name="Brinkac L.M."/>
            <person name="Haft D.H."/>
            <person name="Selengut J.D."/>
            <person name="Sanka R."/>
            <person name="DePew J."/>
            <person name="Purushe J."/>
            <person name="Matthias M.A."/>
            <person name="Vinetz J.M."/>
            <person name="Sutton G.G."/>
            <person name="Nierman W.C."/>
            <person name="Fouts D.E."/>
        </authorList>
    </citation>
    <scope>NUCLEOTIDE SEQUENCE [LARGE SCALE GENOMIC DNA]</scope>
    <source>
        <strain evidence="1 2">ZUN179</strain>
    </source>
</reference>
<dbReference type="Proteomes" id="UP000012160">
    <property type="component" value="Unassembled WGS sequence"/>
</dbReference>
<organism evidence="1 2">
    <name type="scientific">Leptospira santarosai str. ZUN179</name>
    <dbReference type="NCBI Taxonomy" id="1049985"/>
    <lineage>
        <taxon>Bacteria</taxon>
        <taxon>Pseudomonadati</taxon>
        <taxon>Spirochaetota</taxon>
        <taxon>Spirochaetia</taxon>
        <taxon>Leptospirales</taxon>
        <taxon>Leptospiraceae</taxon>
        <taxon>Leptospira</taxon>
    </lineage>
</organism>
<gene>
    <name evidence="1" type="ORF">LEP1GSC187_3760</name>
</gene>